<evidence type="ECO:0000259" key="1">
    <source>
        <dbReference type="Pfam" id="PF13399"/>
    </source>
</evidence>
<organism evidence="2 3">
    <name type="scientific">Actinoplanes ianthinogenes</name>
    <dbReference type="NCBI Taxonomy" id="122358"/>
    <lineage>
        <taxon>Bacteria</taxon>
        <taxon>Bacillati</taxon>
        <taxon>Actinomycetota</taxon>
        <taxon>Actinomycetes</taxon>
        <taxon>Micromonosporales</taxon>
        <taxon>Micromonosporaceae</taxon>
        <taxon>Actinoplanes</taxon>
    </lineage>
</organism>
<keyword evidence="3" id="KW-1185">Reference proteome</keyword>
<dbReference type="InterPro" id="IPR027381">
    <property type="entry name" value="LytR/CpsA/Psr_C"/>
</dbReference>
<reference evidence="2 3" key="1">
    <citation type="submission" date="2020-08" db="EMBL/GenBank/DDBJ databases">
        <title>Whole genome shotgun sequence of Actinoplanes ianthinogenes NBRC 13996.</title>
        <authorList>
            <person name="Komaki H."/>
            <person name="Tamura T."/>
        </authorList>
    </citation>
    <scope>NUCLEOTIDE SEQUENCE [LARGE SCALE GENOMIC DNA]</scope>
    <source>
        <strain evidence="2 3">NBRC 13996</strain>
    </source>
</reference>
<evidence type="ECO:0000313" key="3">
    <source>
        <dbReference type="Proteomes" id="UP000676967"/>
    </source>
</evidence>
<name>A0ABM7M8H1_9ACTN</name>
<protein>
    <recommendedName>
        <fullName evidence="1">LytR/CpsA/Psr regulator C-terminal domain-containing protein</fullName>
    </recommendedName>
</protein>
<dbReference type="Proteomes" id="UP000676967">
    <property type="component" value="Chromosome"/>
</dbReference>
<accession>A0ABM7M8H1</accession>
<feature type="domain" description="LytR/CpsA/Psr regulator C-terminal" evidence="1">
    <location>
        <begin position="64"/>
        <end position="151"/>
    </location>
</feature>
<dbReference type="Gene3D" id="3.30.70.2390">
    <property type="match status" value="1"/>
</dbReference>
<dbReference type="EMBL" id="AP023356">
    <property type="protein sequence ID" value="BCJ47953.1"/>
    <property type="molecule type" value="Genomic_DNA"/>
</dbReference>
<gene>
    <name evidence="2" type="ORF">Aiant_86100</name>
</gene>
<sequence>MQRRLIRMGYTRLRAYLVFGVLAIAALVVVVVAVARDSQGDPAASGCPAGMTLVNVTLPREPAQVKLRVLNGTRRAGLADNVSAEFQDRGFKVQPSKDSKTKFAKVALIQYGPKSVGAAQWIRAYFLGEAEPQYNAARTTDVIDIIVGEQFRSLATFTEVNQSMAQIGDPTAPPGSCAAPAGAGV</sequence>
<evidence type="ECO:0000313" key="2">
    <source>
        <dbReference type="EMBL" id="BCJ47953.1"/>
    </source>
</evidence>
<proteinExistence type="predicted"/>
<dbReference type="Pfam" id="PF13399">
    <property type="entry name" value="LytR_C"/>
    <property type="match status" value="1"/>
</dbReference>